<gene>
    <name evidence="1" type="ORF">OLEA9_A041845</name>
</gene>
<sequence>MRGHDYGAPVCPVYLSSGCHGNARVVQNCFRWHLMGACTLECDRKVSFSLSLLSSSLLSTSRTLSLSFFPPRAGMPVGGAGVHAQGDLRADGQPRQRSHLVHLTWRLPARLHLIQWPPPPPPRRCAATSAAANAANAATAATAAPAPVASAAYLNTPPPLNASGKPERLPLFSIEGDAIAPPPPEIMLNAAAAAGSNAEPVRHDGARKVDGLAARSKREESQSVIPGGDWLSADWVLAVFIVGLNAHLCIHVFNSGTLVERPYLICLRNESRGRGSSGACQGRQPAALALVLAPLSTSADLILCKADSDGEFLLCLDSAVGWPGFRVAGSLCSGRLFLDHTGKVAAGHIIHYPLIEVLIESCVAAQRQDFPGPAGPTASSSF</sequence>
<keyword evidence="2" id="KW-1185">Reference proteome</keyword>
<proteinExistence type="predicted"/>
<dbReference type="Gramene" id="OE9A041845T1">
    <property type="protein sequence ID" value="OE9A041845C1"/>
    <property type="gene ID" value="OE9A041845"/>
</dbReference>
<comment type="caution">
    <text evidence="1">The sequence shown here is derived from an EMBL/GenBank/DDBJ whole genome shotgun (WGS) entry which is preliminary data.</text>
</comment>
<protein>
    <submittedName>
        <fullName evidence="1">Uncharacterized protein</fullName>
    </submittedName>
</protein>
<evidence type="ECO:0000313" key="1">
    <source>
        <dbReference type="EMBL" id="CAA3018914.1"/>
    </source>
</evidence>
<organism evidence="1 2">
    <name type="scientific">Olea europaea subsp. europaea</name>
    <dbReference type="NCBI Taxonomy" id="158383"/>
    <lineage>
        <taxon>Eukaryota</taxon>
        <taxon>Viridiplantae</taxon>
        <taxon>Streptophyta</taxon>
        <taxon>Embryophyta</taxon>
        <taxon>Tracheophyta</taxon>
        <taxon>Spermatophyta</taxon>
        <taxon>Magnoliopsida</taxon>
        <taxon>eudicotyledons</taxon>
        <taxon>Gunneridae</taxon>
        <taxon>Pentapetalae</taxon>
        <taxon>asterids</taxon>
        <taxon>lamiids</taxon>
        <taxon>Lamiales</taxon>
        <taxon>Oleaceae</taxon>
        <taxon>Oleeae</taxon>
        <taxon>Olea</taxon>
    </lineage>
</organism>
<evidence type="ECO:0000313" key="2">
    <source>
        <dbReference type="Proteomes" id="UP000594638"/>
    </source>
</evidence>
<dbReference type="Proteomes" id="UP000594638">
    <property type="component" value="Unassembled WGS sequence"/>
</dbReference>
<accession>A0A8S0UR37</accession>
<dbReference type="AlphaFoldDB" id="A0A8S0UR37"/>
<reference evidence="1 2" key="1">
    <citation type="submission" date="2019-12" db="EMBL/GenBank/DDBJ databases">
        <authorList>
            <person name="Alioto T."/>
            <person name="Alioto T."/>
            <person name="Gomez Garrido J."/>
        </authorList>
    </citation>
    <scope>NUCLEOTIDE SEQUENCE [LARGE SCALE GENOMIC DNA]</scope>
</reference>
<dbReference type="PROSITE" id="PS51257">
    <property type="entry name" value="PROKAR_LIPOPROTEIN"/>
    <property type="match status" value="1"/>
</dbReference>
<dbReference type="EMBL" id="CACTIH010007966">
    <property type="protein sequence ID" value="CAA3018914.1"/>
    <property type="molecule type" value="Genomic_DNA"/>
</dbReference>
<name>A0A8S0UR37_OLEEU</name>